<dbReference type="RefSeq" id="WP_216456086.1">
    <property type="nucleotide sequence ID" value="NZ_JAHLQL010000001.1"/>
</dbReference>
<dbReference type="SFLD" id="SFLDF00562">
    <property type="entry name" value="HemN-like__clustered_with_heat"/>
    <property type="match status" value="1"/>
</dbReference>
<evidence type="ECO:0000256" key="3">
    <source>
        <dbReference type="RuleBase" id="RU364116"/>
    </source>
</evidence>
<dbReference type="PANTHER" id="PTHR13932:SF5">
    <property type="entry name" value="RADICAL S-ADENOSYL METHIONINE DOMAIN-CONTAINING PROTEIN 1, MITOCHONDRIAL"/>
    <property type="match status" value="1"/>
</dbReference>
<comment type="function">
    <text evidence="3">Probably acts as a heme chaperone, transferring heme to an unknown acceptor. Binds one molecule of heme per monomer, possibly covalently. Binds 1 [4Fe-4S] cluster. The cluster is coordinated with 3 cysteines and an exchangeable S-adenosyl-L-methionine.</text>
</comment>
<keyword evidence="3" id="KW-0349">Heme</keyword>
<comment type="subcellular location">
    <subcellularLocation>
        <location evidence="3">Cytoplasm</location>
    </subcellularLocation>
</comment>
<evidence type="ECO:0000259" key="4">
    <source>
        <dbReference type="PROSITE" id="PS51918"/>
    </source>
</evidence>
<name>A0ABS6EXT4_9CLOT</name>
<gene>
    <name evidence="5" type="primary">hemW</name>
    <name evidence="5" type="ORF">KQI89_04610</name>
</gene>
<dbReference type="SFLD" id="SFLDG01065">
    <property type="entry name" value="anaerobic_coproporphyrinogen-I"/>
    <property type="match status" value="1"/>
</dbReference>
<accession>A0ABS6EXT4</accession>
<dbReference type="PANTHER" id="PTHR13932">
    <property type="entry name" value="COPROPORPHYRINIGEN III OXIDASE"/>
    <property type="match status" value="1"/>
</dbReference>
<keyword evidence="3" id="KW-0143">Chaperone</keyword>
<evidence type="ECO:0000313" key="5">
    <source>
        <dbReference type="EMBL" id="MBU5591036.1"/>
    </source>
</evidence>
<keyword evidence="6" id="KW-1185">Reference proteome</keyword>
<organism evidence="5 6">
    <name type="scientific">Clostridium simiarum</name>
    <dbReference type="NCBI Taxonomy" id="2841506"/>
    <lineage>
        <taxon>Bacteria</taxon>
        <taxon>Bacillati</taxon>
        <taxon>Bacillota</taxon>
        <taxon>Clostridia</taxon>
        <taxon>Eubacteriales</taxon>
        <taxon>Clostridiaceae</taxon>
        <taxon>Clostridium</taxon>
    </lineage>
</organism>
<dbReference type="CDD" id="cd01335">
    <property type="entry name" value="Radical_SAM"/>
    <property type="match status" value="1"/>
</dbReference>
<dbReference type="EMBL" id="JAHLQL010000001">
    <property type="protein sequence ID" value="MBU5591036.1"/>
    <property type="molecule type" value="Genomic_DNA"/>
</dbReference>
<dbReference type="Proteomes" id="UP000736583">
    <property type="component" value="Unassembled WGS sequence"/>
</dbReference>
<feature type="domain" description="Radical SAM core" evidence="4">
    <location>
        <begin position="1"/>
        <end position="230"/>
    </location>
</feature>
<dbReference type="InterPro" id="IPR007197">
    <property type="entry name" value="rSAM"/>
</dbReference>
<comment type="caution">
    <text evidence="5">The sequence shown here is derived from an EMBL/GenBank/DDBJ whole genome shotgun (WGS) entry which is preliminary data.</text>
</comment>
<dbReference type="SFLD" id="SFLDG01082">
    <property type="entry name" value="B12-binding_domain_containing"/>
    <property type="match status" value="1"/>
</dbReference>
<dbReference type="PROSITE" id="PS51918">
    <property type="entry name" value="RADICAL_SAM"/>
    <property type="match status" value="1"/>
</dbReference>
<dbReference type="SFLD" id="SFLDF00288">
    <property type="entry name" value="HemN-like__clustered_with_nucl"/>
    <property type="match status" value="1"/>
</dbReference>
<dbReference type="NCBIfam" id="TIGR00539">
    <property type="entry name" value="hemN_rel"/>
    <property type="match status" value="1"/>
</dbReference>
<evidence type="ECO:0000256" key="1">
    <source>
        <dbReference type="ARBA" id="ARBA00006100"/>
    </source>
</evidence>
<keyword evidence="3" id="KW-0479">Metal-binding</keyword>
<evidence type="ECO:0000256" key="2">
    <source>
        <dbReference type="ARBA" id="ARBA00017228"/>
    </source>
</evidence>
<proteinExistence type="inferred from homology"/>
<protein>
    <recommendedName>
        <fullName evidence="2 3">Heme chaperone HemW</fullName>
    </recommendedName>
</protein>
<keyword evidence="3" id="KW-0411">Iron-sulfur</keyword>
<keyword evidence="3" id="KW-0963">Cytoplasm</keyword>
<dbReference type="Pfam" id="PF04055">
    <property type="entry name" value="Radical_SAM"/>
    <property type="match status" value="1"/>
</dbReference>
<evidence type="ECO:0000313" key="6">
    <source>
        <dbReference type="Proteomes" id="UP000736583"/>
    </source>
</evidence>
<dbReference type="InterPro" id="IPR034505">
    <property type="entry name" value="Coproporphyrinogen-III_oxidase"/>
</dbReference>
<dbReference type="InterPro" id="IPR006638">
    <property type="entry name" value="Elp3/MiaA/NifB-like_rSAM"/>
</dbReference>
<dbReference type="SFLD" id="SFLDS00029">
    <property type="entry name" value="Radical_SAM"/>
    <property type="match status" value="1"/>
</dbReference>
<dbReference type="SMART" id="SM00729">
    <property type="entry name" value="Elp3"/>
    <property type="match status" value="1"/>
</dbReference>
<keyword evidence="3" id="KW-0949">S-adenosyl-L-methionine</keyword>
<comment type="similarity">
    <text evidence="1">Belongs to the anaerobic coproporphyrinogen-III oxidase family. HemW subfamily.</text>
</comment>
<dbReference type="InterPro" id="IPR004559">
    <property type="entry name" value="HemW-like"/>
</dbReference>
<dbReference type="InterPro" id="IPR010723">
    <property type="entry name" value="HemN_C"/>
</dbReference>
<keyword evidence="3" id="KW-0004">4Fe-4S</keyword>
<sequence>MKEISLYVHIPFCKSKCWYCDFPSFCGKDNLMESYIEALGKEIKDKALIYNIKTIFIGGGTPTYLSLDRLKELKEHMDKLNLSSNVEFTVECNPGTLEEEKLKVLKSMGVNRLSIGLQAYQNSLLKNIGRIHTIEEFLKNYELARKIGFENINIDLMFGLPNQNLEQWRESIIKIAQLNPEHISAYSLILEEDTKFYDFYRKGSLNVPGEDVEREMYKELLLILNDFGYKQYEISNFAKEGKECKHNLVYWNMGEYLGVGSSSASYIESTRYKNVETIEEYIKGISKSNEAYGEVHRNSLKEDIEEFMFMGLRKIEGIKEDEFLNRFGKNIDSYYKKIIHKHTAEGLLNRDNGNIRFTAKGIELSNYILSDFLLD</sequence>
<keyword evidence="3" id="KW-0408">Iron</keyword>
<dbReference type="Pfam" id="PF06969">
    <property type="entry name" value="HemN_C"/>
    <property type="match status" value="1"/>
</dbReference>
<reference evidence="5 6" key="1">
    <citation type="submission" date="2021-06" db="EMBL/GenBank/DDBJ databases">
        <authorList>
            <person name="Sun Q."/>
            <person name="Li D."/>
        </authorList>
    </citation>
    <scope>NUCLEOTIDE SEQUENCE [LARGE SCALE GENOMIC DNA]</scope>
    <source>
        <strain evidence="5 6">MSJ-4</strain>
    </source>
</reference>